<feature type="region of interest" description="Disordered" evidence="1">
    <location>
        <begin position="883"/>
        <end position="905"/>
    </location>
</feature>
<comment type="caution">
    <text evidence="2">The sequence shown here is derived from an EMBL/GenBank/DDBJ whole genome shotgun (WGS) entry which is preliminary data.</text>
</comment>
<dbReference type="Proteomes" id="UP001249851">
    <property type="component" value="Unassembled WGS sequence"/>
</dbReference>
<reference evidence="2" key="2">
    <citation type="journal article" date="2023" name="Science">
        <title>Genomic signatures of disease resistance in endangered staghorn corals.</title>
        <authorList>
            <person name="Vollmer S.V."/>
            <person name="Selwyn J.D."/>
            <person name="Despard B.A."/>
            <person name="Roesel C.L."/>
        </authorList>
    </citation>
    <scope>NUCLEOTIDE SEQUENCE</scope>
    <source>
        <strain evidence="2">K2</strain>
    </source>
</reference>
<keyword evidence="3" id="KW-1185">Reference proteome</keyword>
<dbReference type="AlphaFoldDB" id="A0AAD9USA5"/>
<evidence type="ECO:0000256" key="1">
    <source>
        <dbReference type="SAM" id="MobiDB-lite"/>
    </source>
</evidence>
<sequence length="974" mass="110004">MLCAKAKTRQLLCDCSGAVRTASSQVCRAGGIEPYELVCQRHFDKIRREDDRTCSCPSSWGHSRKIHAHPIPTRYYQILDQVGRSSASSYNPGTRWCNKCSKEAPKRFKNWPQLEEEISEVQMYDAETSGTNLVEQSSTEFADSEMQKPNYWNIVEGQFGEMLVGQDGDIMLEASTWKLIQKKLNEPTIKDLVDNLSRQMDKCSDRQRLVSQPVFKEFLESHAPKLYKIILDSILSEHHGEKRANLQEKRAAALIWQLLYYRNQRHGEFMDESSIFLELHGLSSSGMALGKVLGFARDEKTKTHKKHIIATEHLKRARDMACKAIKGTSFQILCMDDFHNINAIKTPSERILTNAVHMATLLLDVQPSVDAVPRPVDPTNIHRCEMVTIPGRAPQLCRGGISTSAVINQITAFWPDFSRNFFLESLPQPYKEINLCTMQQSLKELRQDRKCMLPIAYYRVYSREDREECETLKSTILIDEIEQNLHSKDDYCTCHQYIFDVIPEFKEFLKLHVVPTVGDWPTWYQQKKIVCHAELEHEVTSLIPELGQFHVYLNSSEDVVKQYYPIFKEIYASVFGRRVKLAEKPKPDKVALCVVLSFCGWLSVRKQVIKAFGQCKDTEYSCLLHLFEEQIPLCFLHYPVIVRGGQFEQLALSMKHLAIMFVAMDRHHYNKASLSWISDVQHQQENFPDYHAAKSAICSVLNEKKVEIFHSTLRSRISKSDKGDKIKQTARLIARSNFEEDGFEKTFVPQYLRGYSDQDLLVLSGMASEGILAMFERVALNLGTPYMLPRPINRAGRPYGKAPYYLASFKKEFSTKSLPLGYRWPSSRPQPVDCDAEACHHPLHATIRRLTCGHTFHTCCMSDRAVDGASVCSNLSAVDAAGGSGSSNLVDGSNDKDSTTATNNELDADVFNEPTAARAGGENVHNVLSATQNSGVNVNIEVNIGGGSASAEGGEVVIGNVEGSAIGVGLWFCW</sequence>
<accession>A0AAD9USA5</accession>
<name>A0AAD9USA5_ACRCE</name>
<gene>
    <name evidence="2" type="ORF">P5673_032033</name>
</gene>
<evidence type="ECO:0000313" key="3">
    <source>
        <dbReference type="Proteomes" id="UP001249851"/>
    </source>
</evidence>
<protein>
    <submittedName>
        <fullName evidence="2">Uncharacterized protein</fullName>
    </submittedName>
</protein>
<reference evidence="2" key="1">
    <citation type="journal article" date="2023" name="G3 (Bethesda)">
        <title>Whole genome assembly and annotation of the endangered Caribbean coral Acropora cervicornis.</title>
        <authorList>
            <person name="Selwyn J.D."/>
            <person name="Vollmer S.V."/>
        </authorList>
    </citation>
    <scope>NUCLEOTIDE SEQUENCE</scope>
    <source>
        <strain evidence="2">K2</strain>
    </source>
</reference>
<organism evidence="2 3">
    <name type="scientific">Acropora cervicornis</name>
    <name type="common">Staghorn coral</name>
    <dbReference type="NCBI Taxonomy" id="6130"/>
    <lineage>
        <taxon>Eukaryota</taxon>
        <taxon>Metazoa</taxon>
        <taxon>Cnidaria</taxon>
        <taxon>Anthozoa</taxon>
        <taxon>Hexacorallia</taxon>
        <taxon>Scleractinia</taxon>
        <taxon>Astrocoeniina</taxon>
        <taxon>Acroporidae</taxon>
        <taxon>Acropora</taxon>
    </lineage>
</organism>
<proteinExistence type="predicted"/>
<evidence type="ECO:0000313" key="2">
    <source>
        <dbReference type="EMBL" id="KAK2547892.1"/>
    </source>
</evidence>
<dbReference type="EMBL" id="JARQWQ010000163">
    <property type="protein sequence ID" value="KAK2547892.1"/>
    <property type="molecule type" value="Genomic_DNA"/>
</dbReference>